<keyword evidence="8" id="KW-1133">Transmembrane helix</keyword>
<organism evidence="10 11">
    <name type="scientific">Antrihabitans cavernicola</name>
    <dbReference type="NCBI Taxonomy" id="2495913"/>
    <lineage>
        <taxon>Bacteria</taxon>
        <taxon>Bacillati</taxon>
        <taxon>Actinomycetota</taxon>
        <taxon>Actinomycetes</taxon>
        <taxon>Mycobacteriales</taxon>
        <taxon>Nocardiaceae</taxon>
        <taxon>Antrihabitans</taxon>
    </lineage>
</organism>
<comment type="catalytic activity">
    <reaction evidence="1">
        <text>ATP + protein L-histidine = ADP + protein N-phospho-L-histidine.</text>
        <dbReference type="EC" id="2.7.13.3"/>
    </reaction>
</comment>
<keyword evidence="11" id="KW-1185">Reference proteome</keyword>
<keyword evidence="8" id="KW-0812">Transmembrane</keyword>
<evidence type="ECO:0000256" key="5">
    <source>
        <dbReference type="ARBA" id="ARBA00022777"/>
    </source>
</evidence>
<reference evidence="10 11" key="1">
    <citation type="submission" date="2019-07" db="EMBL/GenBank/DDBJ databases">
        <title>Rhodococcus cavernicolus sp. nov., isolated from a cave.</title>
        <authorList>
            <person name="Lee S.D."/>
        </authorList>
    </citation>
    <scope>NUCLEOTIDE SEQUENCE [LARGE SCALE GENOMIC DNA]</scope>
    <source>
        <strain evidence="10 11">C1-24</strain>
    </source>
</reference>
<feature type="compositionally biased region" description="Low complexity" evidence="7">
    <location>
        <begin position="680"/>
        <end position="709"/>
    </location>
</feature>
<name>A0A5A7SHS6_9NOCA</name>
<dbReference type="PANTHER" id="PTHR44936:SF9">
    <property type="entry name" value="SENSOR PROTEIN CREC"/>
    <property type="match status" value="1"/>
</dbReference>
<keyword evidence="4" id="KW-0808">Transferase</keyword>
<evidence type="ECO:0000256" key="4">
    <source>
        <dbReference type="ARBA" id="ARBA00022679"/>
    </source>
</evidence>
<keyword evidence="8" id="KW-0472">Membrane</keyword>
<proteinExistence type="predicted"/>
<feature type="region of interest" description="Disordered" evidence="7">
    <location>
        <begin position="638"/>
        <end position="744"/>
    </location>
</feature>
<dbReference type="Pfam" id="PF02518">
    <property type="entry name" value="HATPase_c"/>
    <property type="match status" value="1"/>
</dbReference>
<evidence type="ECO:0000256" key="2">
    <source>
        <dbReference type="ARBA" id="ARBA00012438"/>
    </source>
</evidence>
<dbReference type="InterPro" id="IPR036890">
    <property type="entry name" value="HATPase_C_sf"/>
</dbReference>
<keyword evidence="3" id="KW-0597">Phosphoprotein</keyword>
<feature type="region of interest" description="Disordered" evidence="7">
    <location>
        <begin position="849"/>
        <end position="914"/>
    </location>
</feature>
<sequence>MRDASRPRRRSWNLDEWGLRWKVLAVLAVPLIVAMVLGSMRVLNAYNESNRLSAAADHVARVPAAVQLEAAAGTVIGGQESNTVTDADIAQLKTRIDEANTAASGSDAIPEVSAALRRMTASAQKVVDGGKNVAQDLAAMSTLQHQIQADSVVAVEATVKPIEDNDVVSTKTQLVDALTAQARLFDEVTAGIVILRNPKDPGLELSTASAAERALVDSLARDYPKDDASIADLYKGLDSRAQLISQGQASGQFPLLELRESLLASLSTYADLISIATKSIISTVNDRADSAKTAVYRDAAISLGTLLLALALAYLVARSLLSPLRRLRRGALQVAEYDLPDAVERIKAGESIDDFEFAQVPVHTSEEIGQVARAVDDIHGQAIRLAGEQAHLRLQINDMFETLARRTKTLVDHQLRLIEDMEYSEKDPKLLDSLFRLDHVAARMRRNGDNLLILAGTRVRRAKSAPVNLVDVLRAAVSEVEDYRRVKIGATPDIALSGGAARDVAHLVAELLDNALRASPPSSDVTFSYANTGQGGTVLEVADRGIGIPPDEMAMINDRLEMGAEVSPDTARRMGLFVVSKLAERHGMRVRLRPTFDAAREPGVTVSVHIPDSLIVAAHAEPGANVFADATEVVEQSAPTQVVPQVPTGGAAPAAAGTLGALPQRRPGTTDVPQRQAAAPSIPQRQPVPQRQPIPQRQPAAPAAASASATGLVASGLPQRQPGSALPSQQRAAADARPVSSGTPIGDAIAAAQAAGTPVAESLPSRRSAAAQPDSDVARHRYRTNPVKTASFFQSRIDRPDPPIFAELSSNWLDDPAQMPRHGGAWESAGDDGWDAARRAAQVPVDARTGTGLPVRQPGNRLVPGGVGAAAEPKAASTRGRDPDAIRANLSRHQQGVRNGRALRTTDTTDEGQR</sequence>
<evidence type="ECO:0000256" key="7">
    <source>
        <dbReference type="SAM" id="MobiDB-lite"/>
    </source>
</evidence>
<feature type="region of interest" description="Disordered" evidence="7">
    <location>
        <begin position="757"/>
        <end position="782"/>
    </location>
</feature>
<dbReference type="EC" id="2.7.13.3" evidence="2"/>
<evidence type="ECO:0000256" key="6">
    <source>
        <dbReference type="ARBA" id="ARBA00023012"/>
    </source>
</evidence>
<feature type="domain" description="Histidine kinase" evidence="9">
    <location>
        <begin position="504"/>
        <end position="614"/>
    </location>
</feature>
<dbReference type="AlphaFoldDB" id="A0A5A7SHS6"/>
<keyword evidence="6" id="KW-0902">Two-component regulatory system</keyword>
<evidence type="ECO:0000256" key="3">
    <source>
        <dbReference type="ARBA" id="ARBA00022553"/>
    </source>
</evidence>
<evidence type="ECO:0000313" key="10">
    <source>
        <dbReference type="EMBL" id="KAA0024277.1"/>
    </source>
</evidence>
<dbReference type="PANTHER" id="PTHR44936">
    <property type="entry name" value="SENSOR PROTEIN CREC"/>
    <property type="match status" value="1"/>
</dbReference>
<dbReference type="PROSITE" id="PS50109">
    <property type="entry name" value="HIS_KIN"/>
    <property type="match status" value="1"/>
</dbReference>
<protein>
    <recommendedName>
        <fullName evidence="2">histidine kinase</fullName>
        <ecNumber evidence="2">2.7.13.3</ecNumber>
    </recommendedName>
</protein>
<dbReference type="SMART" id="SM00387">
    <property type="entry name" value="HATPase_c"/>
    <property type="match status" value="1"/>
</dbReference>
<dbReference type="OrthoDB" id="4652229at2"/>
<dbReference type="GO" id="GO:0004673">
    <property type="term" value="F:protein histidine kinase activity"/>
    <property type="evidence" value="ECO:0007669"/>
    <property type="project" value="UniProtKB-EC"/>
</dbReference>
<dbReference type="GO" id="GO:0000160">
    <property type="term" value="P:phosphorelay signal transduction system"/>
    <property type="evidence" value="ECO:0007669"/>
    <property type="project" value="UniProtKB-KW"/>
</dbReference>
<evidence type="ECO:0000256" key="1">
    <source>
        <dbReference type="ARBA" id="ARBA00000085"/>
    </source>
</evidence>
<comment type="caution">
    <text evidence="10">The sequence shown here is derived from an EMBL/GenBank/DDBJ whole genome shotgun (WGS) entry which is preliminary data.</text>
</comment>
<feature type="compositionally biased region" description="Low complexity" evidence="7">
    <location>
        <begin position="643"/>
        <end position="664"/>
    </location>
</feature>
<keyword evidence="5 10" id="KW-0418">Kinase</keyword>
<evidence type="ECO:0000259" key="9">
    <source>
        <dbReference type="PROSITE" id="PS50109"/>
    </source>
</evidence>
<dbReference type="Gene3D" id="6.10.340.10">
    <property type="match status" value="1"/>
</dbReference>
<dbReference type="EMBL" id="VLNY01000002">
    <property type="protein sequence ID" value="KAA0024277.1"/>
    <property type="molecule type" value="Genomic_DNA"/>
</dbReference>
<feature type="transmembrane region" description="Helical" evidence="8">
    <location>
        <begin position="21"/>
        <end position="43"/>
    </location>
</feature>
<dbReference type="SUPFAM" id="SSF55874">
    <property type="entry name" value="ATPase domain of HSP90 chaperone/DNA topoisomerase II/histidine kinase"/>
    <property type="match status" value="1"/>
</dbReference>
<dbReference type="InterPro" id="IPR003594">
    <property type="entry name" value="HATPase_dom"/>
</dbReference>
<dbReference type="Proteomes" id="UP000322244">
    <property type="component" value="Unassembled WGS sequence"/>
</dbReference>
<gene>
    <name evidence="10" type="ORF">FOY51_07010</name>
</gene>
<evidence type="ECO:0000313" key="11">
    <source>
        <dbReference type="Proteomes" id="UP000322244"/>
    </source>
</evidence>
<evidence type="ECO:0000256" key="8">
    <source>
        <dbReference type="SAM" id="Phobius"/>
    </source>
</evidence>
<accession>A0A5A7SHS6</accession>
<dbReference type="RefSeq" id="WP_149429437.1">
    <property type="nucleotide sequence ID" value="NZ_VLNY01000002.1"/>
</dbReference>
<dbReference type="InterPro" id="IPR050980">
    <property type="entry name" value="2C_sensor_his_kinase"/>
</dbReference>
<dbReference type="InterPro" id="IPR005467">
    <property type="entry name" value="His_kinase_dom"/>
</dbReference>
<dbReference type="Gene3D" id="3.30.565.10">
    <property type="entry name" value="Histidine kinase-like ATPase, C-terminal domain"/>
    <property type="match status" value="1"/>
</dbReference>